<dbReference type="InterPro" id="IPR008271">
    <property type="entry name" value="Ser/Thr_kinase_AS"/>
</dbReference>
<dbReference type="Proteomes" id="UP001465755">
    <property type="component" value="Unassembled WGS sequence"/>
</dbReference>
<dbReference type="SMART" id="SM00220">
    <property type="entry name" value="S_TKc"/>
    <property type="match status" value="1"/>
</dbReference>
<evidence type="ECO:0000259" key="10">
    <source>
        <dbReference type="PROSITE" id="PS50011"/>
    </source>
</evidence>
<dbReference type="GO" id="GO:0005634">
    <property type="term" value="C:nucleus"/>
    <property type="evidence" value="ECO:0007669"/>
    <property type="project" value="TreeGrafter"/>
</dbReference>
<feature type="domain" description="Protein kinase" evidence="10">
    <location>
        <begin position="48"/>
        <end position="330"/>
    </location>
</feature>
<name>A0AAW1P3Y2_9CHLO</name>
<dbReference type="GO" id="GO:0005524">
    <property type="term" value="F:ATP binding"/>
    <property type="evidence" value="ECO:0007669"/>
    <property type="project" value="UniProtKB-KW"/>
</dbReference>
<evidence type="ECO:0000313" key="11">
    <source>
        <dbReference type="EMBL" id="KAK9804955.1"/>
    </source>
</evidence>
<keyword evidence="3" id="KW-0723">Serine/threonine-protein kinase</keyword>
<dbReference type="SUPFAM" id="SSF56112">
    <property type="entry name" value="Protein kinase-like (PK-like)"/>
    <property type="match status" value="1"/>
</dbReference>
<dbReference type="GO" id="GO:0004693">
    <property type="term" value="F:cyclin-dependent protein serine/threonine kinase activity"/>
    <property type="evidence" value="ECO:0007669"/>
    <property type="project" value="UniProtKB-EC"/>
</dbReference>
<evidence type="ECO:0000256" key="3">
    <source>
        <dbReference type="ARBA" id="ARBA00022527"/>
    </source>
</evidence>
<evidence type="ECO:0000256" key="4">
    <source>
        <dbReference type="ARBA" id="ARBA00022679"/>
    </source>
</evidence>
<dbReference type="InterPro" id="IPR011009">
    <property type="entry name" value="Kinase-like_dom_sf"/>
</dbReference>
<evidence type="ECO:0000256" key="2">
    <source>
        <dbReference type="ARBA" id="ARBA00012425"/>
    </source>
</evidence>
<evidence type="ECO:0000313" key="12">
    <source>
        <dbReference type="Proteomes" id="UP001465755"/>
    </source>
</evidence>
<comment type="similarity">
    <text evidence="1">Belongs to the protein kinase superfamily. CMGC Ser/Thr protein kinase family. CDC2/CDKX subfamily.</text>
</comment>
<dbReference type="InterPro" id="IPR050108">
    <property type="entry name" value="CDK"/>
</dbReference>
<accession>A0AAW1P3Y2</accession>
<dbReference type="PROSITE" id="PS50011">
    <property type="entry name" value="PROTEIN_KINASE_DOM"/>
    <property type="match status" value="1"/>
</dbReference>
<dbReference type="FunFam" id="1.10.510.10:FF:000624">
    <property type="entry name" value="Mitogen-activated protein kinase"/>
    <property type="match status" value="1"/>
</dbReference>
<proteinExistence type="inferred from homology"/>
<dbReference type="AlphaFoldDB" id="A0AAW1P3Y2"/>
<comment type="catalytic activity">
    <reaction evidence="9">
        <text>L-seryl-[protein] + ATP = O-phospho-L-seryl-[protein] + ADP + H(+)</text>
        <dbReference type="Rhea" id="RHEA:17989"/>
        <dbReference type="Rhea" id="RHEA-COMP:9863"/>
        <dbReference type="Rhea" id="RHEA-COMP:11604"/>
        <dbReference type="ChEBI" id="CHEBI:15378"/>
        <dbReference type="ChEBI" id="CHEBI:29999"/>
        <dbReference type="ChEBI" id="CHEBI:30616"/>
        <dbReference type="ChEBI" id="CHEBI:83421"/>
        <dbReference type="ChEBI" id="CHEBI:456216"/>
        <dbReference type="EC" id="2.7.11.22"/>
    </reaction>
</comment>
<dbReference type="PROSITE" id="PS00108">
    <property type="entry name" value="PROTEIN_KINASE_ST"/>
    <property type="match status" value="1"/>
</dbReference>
<reference evidence="11 12" key="1">
    <citation type="journal article" date="2024" name="Nat. Commun.">
        <title>Phylogenomics reveals the evolutionary origins of lichenization in chlorophyte algae.</title>
        <authorList>
            <person name="Puginier C."/>
            <person name="Libourel C."/>
            <person name="Otte J."/>
            <person name="Skaloud P."/>
            <person name="Haon M."/>
            <person name="Grisel S."/>
            <person name="Petersen M."/>
            <person name="Berrin J.G."/>
            <person name="Delaux P.M."/>
            <person name="Dal Grande F."/>
            <person name="Keller J."/>
        </authorList>
    </citation>
    <scope>NUCLEOTIDE SEQUENCE [LARGE SCALE GENOMIC DNA]</scope>
    <source>
        <strain evidence="11 12">SAG 2036</strain>
    </source>
</reference>
<gene>
    <name evidence="11" type="ORF">WJX73_003478</name>
</gene>
<dbReference type="InterPro" id="IPR000719">
    <property type="entry name" value="Prot_kinase_dom"/>
</dbReference>
<evidence type="ECO:0000256" key="7">
    <source>
        <dbReference type="ARBA" id="ARBA00022840"/>
    </source>
</evidence>
<sequence length="351" mass="37626">MSLRARLKASAGPLSLTADCSEAAAGVSSEKAIFSLFDLDGRNVPTGYTYLEDIAGGCFGEVVKAKDTHGRIVAVKKTWCATGSPPRHGAPDCIPEALALSAVSHDNVVSLLDAVPSDSETFLVLQMCALNLDQALTRWQRPLPEATVKALLLDLLSGLAACHSAGLLHRDVKPANLLLTGSGVLKLADFGHARWHDGKGPYSPAVASRWYRAPELLYSSQHYDGAIDVWATGCIFAELLGARPLFPGSSDIEQLSKIRAVMGSIDTRAWQGALQWPDFGKLTFSPCSPCPWQEVLPGASAPALDLLSCMLQYNPDDRLSANDLLTHAWFRAPPLPCSRAIISQLVKDAAR</sequence>
<dbReference type="Pfam" id="PF00069">
    <property type="entry name" value="Pkinase"/>
    <property type="match status" value="1"/>
</dbReference>
<dbReference type="Gene3D" id="3.30.200.20">
    <property type="entry name" value="Phosphorylase Kinase, domain 1"/>
    <property type="match status" value="1"/>
</dbReference>
<dbReference type="PANTHER" id="PTHR24056">
    <property type="entry name" value="CELL DIVISION PROTEIN KINASE"/>
    <property type="match status" value="1"/>
</dbReference>
<comment type="caution">
    <text evidence="11">The sequence shown here is derived from an EMBL/GenBank/DDBJ whole genome shotgun (WGS) entry which is preliminary data.</text>
</comment>
<keyword evidence="5" id="KW-0547">Nucleotide-binding</keyword>
<keyword evidence="6" id="KW-0418">Kinase</keyword>
<evidence type="ECO:0000256" key="5">
    <source>
        <dbReference type="ARBA" id="ARBA00022741"/>
    </source>
</evidence>
<evidence type="ECO:0000256" key="6">
    <source>
        <dbReference type="ARBA" id="ARBA00022777"/>
    </source>
</evidence>
<evidence type="ECO:0000256" key="8">
    <source>
        <dbReference type="ARBA" id="ARBA00047811"/>
    </source>
</evidence>
<protein>
    <recommendedName>
        <fullName evidence="2">cyclin-dependent kinase</fullName>
        <ecNumber evidence="2">2.7.11.22</ecNumber>
    </recommendedName>
</protein>
<keyword evidence="4" id="KW-0808">Transferase</keyword>
<dbReference type="EMBL" id="JALJOQ010000047">
    <property type="protein sequence ID" value="KAK9804955.1"/>
    <property type="molecule type" value="Genomic_DNA"/>
</dbReference>
<keyword evidence="12" id="KW-1185">Reference proteome</keyword>
<comment type="catalytic activity">
    <reaction evidence="8">
        <text>L-threonyl-[protein] + ATP = O-phospho-L-threonyl-[protein] + ADP + H(+)</text>
        <dbReference type="Rhea" id="RHEA:46608"/>
        <dbReference type="Rhea" id="RHEA-COMP:11060"/>
        <dbReference type="Rhea" id="RHEA-COMP:11605"/>
        <dbReference type="ChEBI" id="CHEBI:15378"/>
        <dbReference type="ChEBI" id="CHEBI:30013"/>
        <dbReference type="ChEBI" id="CHEBI:30616"/>
        <dbReference type="ChEBI" id="CHEBI:61977"/>
        <dbReference type="ChEBI" id="CHEBI:456216"/>
        <dbReference type="EC" id="2.7.11.22"/>
    </reaction>
</comment>
<keyword evidence="7" id="KW-0067">ATP-binding</keyword>
<dbReference type="PANTHER" id="PTHR24056:SF171">
    <property type="entry name" value="CYCLIN-DEPENDENT KINASE 20"/>
    <property type="match status" value="1"/>
</dbReference>
<evidence type="ECO:0000256" key="1">
    <source>
        <dbReference type="ARBA" id="ARBA00006485"/>
    </source>
</evidence>
<evidence type="ECO:0000256" key="9">
    <source>
        <dbReference type="ARBA" id="ARBA00048367"/>
    </source>
</evidence>
<dbReference type="Gene3D" id="1.10.510.10">
    <property type="entry name" value="Transferase(Phosphotransferase) domain 1"/>
    <property type="match status" value="1"/>
</dbReference>
<dbReference type="EC" id="2.7.11.22" evidence="2"/>
<organism evidence="11 12">
    <name type="scientific">Symbiochloris irregularis</name>
    <dbReference type="NCBI Taxonomy" id="706552"/>
    <lineage>
        <taxon>Eukaryota</taxon>
        <taxon>Viridiplantae</taxon>
        <taxon>Chlorophyta</taxon>
        <taxon>core chlorophytes</taxon>
        <taxon>Trebouxiophyceae</taxon>
        <taxon>Trebouxiales</taxon>
        <taxon>Trebouxiaceae</taxon>
        <taxon>Symbiochloris</taxon>
    </lineage>
</organism>